<organism evidence="8 9">
    <name type="scientific">Paractinoplanes aksuensis</name>
    <dbReference type="NCBI Taxonomy" id="2939490"/>
    <lineage>
        <taxon>Bacteria</taxon>
        <taxon>Bacillati</taxon>
        <taxon>Actinomycetota</taxon>
        <taxon>Actinomycetes</taxon>
        <taxon>Micromonosporales</taxon>
        <taxon>Micromonosporaceae</taxon>
        <taxon>Paractinoplanes</taxon>
    </lineage>
</organism>
<feature type="domain" description="Peptidase S33 tripeptidyl aminopeptidase-like C-terminal" evidence="7">
    <location>
        <begin position="388"/>
        <end position="484"/>
    </location>
</feature>
<protein>
    <submittedName>
        <fullName evidence="8">Alpha/beta hydrolase</fullName>
    </submittedName>
</protein>
<keyword evidence="9" id="KW-1185">Reference proteome</keyword>
<dbReference type="Proteomes" id="UP001523369">
    <property type="component" value="Unassembled WGS sequence"/>
</dbReference>
<dbReference type="PANTHER" id="PTHR43248:SF29">
    <property type="entry name" value="TRIPEPTIDYL AMINOPEPTIDASE"/>
    <property type="match status" value="1"/>
</dbReference>
<dbReference type="PANTHER" id="PTHR43248">
    <property type="entry name" value="2-SUCCINYL-6-HYDROXY-2,4-CYCLOHEXADIENE-1-CARBOXYLATE SYNTHASE"/>
    <property type="match status" value="1"/>
</dbReference>
<dbReference type="InterPro" id="IPR051601">
    <property type="entry name" value="Serine_prot/Carboxylest_S33"/>
</dbReference>
<feature type="signal peptide" evidence="5">
    <location>
        <begin position="1"/>
        <end position="26"/>
    </location>
</feature>
<dbReference type="SUPFAM" id="SSF53474">
    <property type="entry name" value="alpha/beta-Hydrolases"/>
    <property type="match status" value="1"/>
</dbReference>
<feature type="region of interest" description="Disordered" evidence="4">
    <location>
        <begin position="483"/>
        <end position="508"/>
    </location>
</feature>
<feature type="domain" description="AB hydrolase-1" evidence="6">
    <location>
        <begin position="90"/>
        <end position="240"/>
    </location>
</feature>
<evidence type="ECO:0000313" key="9">
    <source>
        <dbReference type="Proteomes" id="UP001523369"/>
    </source>
</evidence>
<dbReference type="InterPro" id="IPR000073">
    <property type="entry name" value="AB_hydrolase_1"/>
</dbReference>
<proteinExistence type="inferred from homology"/>
<comment type="caution">
    <text evidence="8">The sequence shown here is derived from an EMBL/GenBank/DDBJ whole genome shotgun (WGS) entry which is preliminary data.</text>
</comment>
<dbReference type="RefSeq" id="WP_253241544.1">
    <property type="nucleotide sequence ID" value="NZ_JAMYJR010000038.1"/>
</dbReference>
<dbReference type="EMBL" id="JAMYJR010000038">
    <property type="protein sequence ID" value="MCO8275480.1"/>
    <property type="molecule type" value="Genomic_DNA"/>
</dbReference>
<dbReference type="Pfam" id="PF08386">
    <property type="entry name" value="Abhydrolase_4"/>
    <property type="match status" value="1"/>
</dbReference>
<comment type="similarity">
    <text evidence="1">Belongs to the peptidase S33 family.</text>
</comment>
<dbReference type="Gene3D" id="3.40.50.1820">
    <property type="entry name" value="alpha/beta hydrolase"/>
    <property type="match status" value="1"/>
</dbReference>
<sequence>MKRFLAVGVGLLLGAALLPVTAEAQAPERGGWTPAPVAWGVCADPRLQQIGAECGFVRVPLDYARPDGAKIELAVSRVKHSSSEKDYQGVMLTNPGGPGGSGLIVPVLGRFVPGGVGADYDWIGFDPRGVGSSRPALSCDVNYTGYNRPDYVPTTRQIEQAWLSKAKAYAEACDKAGGPLLDHMKTTDTIADMESIRRALGAKKINFYGLSYGTYLGQVYATLHPQKVGRMVFDANVDPTRVWYGGNLDQNVEFDKASRVFFDWVAEHDEIYHLGTTGKAVRNRFYAERRQLNATPAAGQIGPSEWDDIFLSAGYNVNYWPDMATVFSAWANGKDATGLLDLYAPPGTPGADNGYAVYLATVCTDVTWPRDWATWKRDAWALHARYPFLTWGNTWFNAPCRDWGARPGTPVRVDGAKTPPILLINETGDAATPFSGALEVRKRFPRSVLVEGVGGTTHAGSLSGVACVDDTIADYLRDGTLPKRVGGNRSDRQCAPVPVPDPSAARVADADGISRADVQQLIGR</sequence>
<gene>
    <name evidence="8" type="ORF">M1L60_33345</name>
</gene>
<evidence type="ECO:0000259" key="7">
    <source>
        <dbReference type="Pfam" id="PF08386"/>
    </source>
</evidence>
<evidence type="ECO:0000256" key="2">
    <source>
        <dbReference type="ARBA" id="ARBA00022729"/>
    </source>
</evidence>
<evidence type="ECO:0000313" key="8">
    <source>
        <dbReference type="EMBL" id="MCO8275480.1"/>
    </source>
</evidence>
<accession>A0ABT1DX75</accession>
<name>A0ABT1DX75_9ACTN</name>
<feature type="chain" id="PRO_5046388349" evidence="5">
    <location>
        <begin position="27"/>
        <end position="524"/>
    </location>
</feature>
<keyword evidence="3 8" id="KW-0378">Hydrolase</keyword>
<dbReference type="InterPro" id="IPR029058">
    <property type="entry name" value="AB_hydrolase_fold"/>
</dbReference>
<evidence type="ECO:0000256" key="4">
    <source>
        <dbReference type="SAM" id="MobiDB-lite"/>
    </source>
</evidence>
<evidence type="ECO:0000256" key="5">
    <source>
        <dbReference type="SAM" id="SignalP"/>
    </source>
</evidence>
<dbReference type="GO" id="GO:0016787">
    <property type="term" value="F:hydrolase activity"/>
    <property type="evidence" value="ECO:0007669"/>
    <property type="project" value="UniProtKB-KW"/>
</dbReference>
<keyword evidence="2 5" id="KW-0732">Signal</keyword>
<dbReference type="InterPro" id="IPR013595">
    <property type="entry name" value="Pept_S33_TAP-like_C"/>
</dbReference>
<reference evidence="8 9" key="1">
    <citation type="submission" date="2022-06" db="EMBL/GenBank/DDBJ databases">
        <title>New Species of the Genus Actinoplanes, ActinopZanes ferrugineus.</title>
        <authorList>
            <person name="Ding P."/>
        </authorList>
    </citation>
    <scope>NUCLEOTIDE SEQUENCE [LARGE SCALE GENOMIC DNA]</scope>
    <source>
        <strain evidence="8 9">TRM88003</strain>
    </source>
</reference>
<evidence type="ECO:0000256" key="3">
    <source>
        <dbReference type="ARBA" id="ARBA00022801"/>
    </source>
</evidence>
<evidence type="ECO:0000259" key="6">
    <source>
        <dbReference type="Pfam" id="PF00561"/>
    </source>
</evidence>
<evidence type="ECO:0000256" key="1">
    <source>
        <dbReference type="ARBA" id="ARBA00010088"/>
    </source>
</evidence>
<dbReference type="Pfam" id="PF00561">
    <property type="entry name" value="Abhydrolase_1"/>
    <property type="match status" value="1"/>
</dbReference>